<dbReference type="GO" id="GO:0004674">
    <property type="term" value="F:protein serine/threonine kinase activity"/>
    <property type="evidence" value="ECO:0007669"/>
    <property type="project" value="TreeGrafter"/>
</dbReference>
<dbReference type="EMBL" id="VBOT01000107">
    <property type="protein sequence ID" value="TMQ50055.1"/>
    <property type="molecule type" value="Genomic_DNA"/>
</dbReference>
<dbReference type="InterPro" id="IPR019734">
    <property type="entry name" value="TPR_rpt"/>
</dbReference>
<evidence type="ECO:0000313" key="12">
    <source>
        <dbReference type="Proteomes" id="UP000320184"/>
    </source>
</evidence>
<evidence type="ECO:0000256" key="6">
    <source>
        <dbReference type="ARBA" id="ARBA00022840"/>
    </source>
</evidence>
<evidence type="ECO:0000256" key="4">
    <source>
        <dbReference type="ARBA" id="ARBA00022777"/>
    </source>
</evidence>
<dbReference type="Gene3D" id="3.30.200.20">
    <property type="entry name" value="Phosphorylase Kinase, domain 1"/>
    <property type="match status" value="1"/>
</dbReference>
<gene>
    <name evidence="11" type="ORF">E6K73_08685</name>
</gene>
<dbReference type="SUPFAM" id="SSF56112">
    <property type="entry name" value="Protein kinase-like (PK-like)"/>
    <property type="match status" value="1"/>
</dbReference>
<dbReference type="SMART" id="SM00028">
    <property type="entry name" value="TPR"/>
    <property type="match status" value="6"/>
</dbReference>
<keyword evidence="9" id="KW-1133">Transmembrane helix</keyword>
<dbReference type="CDD" id="cd14014">
    <property type="entry name" value="STKc_PknB_like"/>
    <property type="match status" value="1"/>
</dbReference>
<dbReference type="Pfam" id="PF00069">
    <property type="entry name" value="Pkinase"/>
    <property type="match status" value="1"/>
</dbReference>
<organism evidence="11 12">
    <name type="scientific">Eiseniibacteriota bacterium</name>
    <dbReference type="NCBI Taxonomy" id="2212470"/>
    <lineage>
        <taxon>Bacteria</taxon>
        <taxon>Candidatus Eiseniibacteriota</taxon>
    </lineage>
</organism>
<keyword evidence="9" id="KW-0812">Transmembrane</keyword>
<feature type="repeat" description="TPR" evidence="7">
    <location>
        <begin position="668"/>
        <end position="701"/>
    </location>
</feature>
<dbReference type="Gene3D" id="1.10.510.10">
    <property type="entry name" value="Transferase(Phosphotransferase) domain 1"/>
    <property type="match status" value="1"/>
</dbReference>
<dbReference type="InterPro" id="IPR017441">
    <property type="entry name" value="Protein_kinase_ATP_BS"/>
</dbReference>
<dbReference type="InterPro" id="IPR013105">
    <property type="entry name" value="TPR_2"/>
</dbReference>
<evidence type="ECO:0000256" key="1">
    <source>
        <dbReference type="ARBA" id="ARBA00022679"/>
    </source>
</evidence>
<dbReference type="InterPro" id="IPR000719">
    <property type="entry name" value="Prot_kinase_dom"/>
</dbReference>
<keyword evidence="9" id="KW-0472">Membrane</keyword>
<name>A0A538SFA4_UNCEI</name>
<evidence type="ECO:0000256" key="2">
    <source>
        <dbReference type="ARBA" id="ARBA00022737"/>
    </source>
</evidence>
<feature type="binding site" evidence="8">
    <location>
        <position position="52"/>
    </location>
    <ligand>
        <name>ATP</name>
        <dbReference type="ChEBI" id="CHEBI:30616"/>
    </ligand>
</feature>
<keyword evidence="1" id="KW-0808">Transferase</keyword>
<comment type="caution">
    <text evidence="11">The sequence shown here is derived from an EMBL/GenBank/DDBJ whole genome shotgun (WGS) entry which is preliminary data.</text>
</comment>
<protein>
    <submittedName>
        <fullName evidence="11">Tetratricopeptide repeat protein</fullName>
    </submittedName>
</protein>
<dbReference type="AlphaFoldDB" id="A0A538SFA4"/>
<dbReference type="Proteomes" id="UP000320184">
    <property type="component" value="Unassembled WGS sequence"/>
</dbReference>
<dbReference type="GO" id="GO:0005524">
    <property type="term" value="F:ATP binding"/>
    <property type="evidence" value="ECO:0007669"/>
    <property type="project" value="UniProtKB-UniRule"/>
</dbReference>
<keyword evidence="5 7" id="KW-0802">TPR repeat</keyword>
<keyword evidence="6 8" id="KW-0067">ATP-binding</keyword>
<keyword evidence="4" id="KW-0418">Kinase</keyword>
<evidence type="ECO:0000256" key="8">
    <source>
        <dbReference type="PROSITE-ProRule" id="PRU10141"/>
    </source>
</evidence>
<dbReference type="Pfam" id="PF13432">
    <property type="entry name" value="TPR_16"/>
    <property type="match status" value="1"/>
</dbReference>
<evidence type="ECO:0000256" key="9">
    <source>
        <dbReference type="SAM" id="Phobius"/>
    </source>
</evidence>
<sequence>MPQRSGGDSAGAASPQDPLLGRYRIEKLLGRGGMGEVLLARDTLLDRRVALKRLLPSGADRGEQRAAILKEARRASQISDRRIAAIHDVLDLEDQVVLVMEYVDGMTLRERMSAPMSLDTFYDLAVQFVQGIAAAHAQGVIHRDLKPENLMVTLEGEVKILDFGIARRIATAGATSASTESVTGGISGTPQYMAPEVHLGAPADERADIFAIGAVFYEMLTARRPFEGPTYGAVLDQVLHATPAPVAELNPAAGRALSDLVAIMMAKNPDERFATCAELMESLTLARRGSTPSVPPAAGSAILQPRDAARAALARTSRRGLAAVAAGVALVIGAGVAWWKLAPPALPRDKNVALLAPARSGDGETARFALGALDLVSASLRKHSDEPGFQMASFSEVMGEKLGSASEARKILGANLALVPAIEQTADAYRARLDLIETRRGRRIASRTIQVPAAQPFTFLERTYQAAAEMLGLRPRRAALDIGIHGAGTLRFYLRGLGGMRAAVPDARAAIADFETGCRMEPEAAVVRAGLAGAQLSAYQTSKDSTLLAQAETTAREAVRLGAARPEPHHLLAAALETEKKYQEAFEEYRRAHELDPTDDDVSLRIARVDFHLGHPERERADYLASIAERPHCWKPYWWLATWYFRQGDIEKSVTAFREMVRRAPDYSAGYSNLGGVLVQRGDYAQAIDTLKRAIELRPTNGAFANLGTAYFNSRHFQEAVDAYNQSFQFGEASYVLWLNLGDAYSWLAGRKADAAQAYAQAIRLGRDQITVRSKTGGAAEFMIPADLATLFARLGQTDSARIYIARAVSADSTNPRVGYCAALTYWQLGEKARAMAWLARSVHEGYPIAWLRDSPIFADWRAVPEFRALVGS</sequence>
<accession>A0A538SFA4</accession>
<proteinExistence type="predicted"/>
<dbReference type="SUPFAM" id="SSF48452">
    <property type="entry name" value="TPR-like"/>
    <property type="match status" value="1"/>
</dbReference>
<reference evidence="11 12" key="1">
    <citation type="journal article" date="2019" name="Nat. Microbiol.">
        <title>Mediterranean grassland soil C-N compound turnover is dependent on rainfall and depth, and is mediated by genomically divergent microorganisms.</title>
        <authorList>
            <person name="Diamond S."/>
            <person name="Andeer P.F."/>
            <person name="Li Z."/>
            <person name="Crits-Christoph A."/>
            <person name="Burstein D."/>
            <person name="Anantharaman K."/>
            <person name="Lane K.R."/>
            <person name="Thomas B.C."/>
            <person name="Pan C."/>
            <person name="Northen T.R."/>
            <person name="Banfield J.F."/>
        </authorList>
    </citation>
    <scope>NUCLEOTIDE SEQUENCE [LARGE SCALE GENOMIC DNA]</scope>
    <source>
        <strain evidence="11">WS_3</strain>
    </source>
</reference>
<dbReference type="PANTHER" id="PTHR43289">
    <property type="entry name" value="MITOGEN-ACTIVATED PROTEIN KINASE KINASE KINASE 20-RELATED"/>
    <property type="match status" value="1"/>
</dbReference>
<evidence type="ECO:0000313" key="11">
    <source>
        <dbReference type="EMBL" id="TMQ50055.1"/>
    </source>
</evidence>
<evidence type="ECO:0000256" key="7">
    <source>
        <dbReference type="PROSITE-ProRule" id="PRU00339"/>
    </source>
</evidence>
<keyword evidence="3 8" id="KW-0547">Nucleotide-binding</keyword>
<dbReference type="PROSITE" id="PS50011">
    <property type="entry name" value="PROTEIN_KINASE_DOM"/>
    <property type="match status" value="1"/>
</dbReference>
<dbReference type="PROSITE" id="PS50005">
    <property type="entry name" value="TPR"/>
    <property type="match status" value="2"/>
</dbReference>
<dbReference type="SMART" id="SM00220">
    <property type="entry name" value="S_TKc"/>
    <property type="match status" value="1"/>
</dbReference>
<dbReference type="PROSITE" id="PS00107">
    <property type="entry name" value="PROTEIN_KINASE_ATP"/>
    <property type="match status" value="1"/>
</dbReference>
<feature type="repeat" description="TPR" evidence="7">
    <location>
        <begin position="566"/>
        <end position="599"/>
    </location>
</feature>
<dbReference type="PROSITE" id="PS50293">
    <property type="entry name" value="TPR_REGION"/>
    <property type="match status" value="1"/>
</dbReference>
<evidence type="ECO:0000259" key="10">
    <source>
        <dbReference type="PROSITE" id="PS50011"/>
    </source>
</evidence>
<evidence type="ECO:0000256" key="5">
    <source>
        <dbReference type="ARBA" id="ARBA00022803"/>
    </source>
</evidence>
<dbReference type="PROSITE" id="PS00108">
    <property type="entry name" value="PROTEIN_KINASE_ST"/>
    <property type="match status" value="1"/>
</dbReference>
<evidence type="ECO:0000256" key="3">
    <source>
        <dbReference type="ARBA" id="ARBA00022741"/>
    </source>
</evidence>
<dbReference type="InterPro" id="IPR011990">
    <property type="entry name" value="TPR-like_helical_dom_sf"/>
</dbReference>
<dbReference type="Pfam" id="PF07719">
    <property type="entry name" value="TPR_2"/>
    <property type="match status" value="1"/>
</dbReference>
<feature type="domain" description="Protein kinase" evidence="10">
    <location>
        <begin position="23"/>
        <end position="285"/>
    </location>
</feature>
<feature type="transmembrane region" description="Helical" evidence="9">
    <location>
        <begin position="320"/>
        <end position="339"/>
    </location>
</feature>
<dbReference type="Gene3D" id="1.25.40.10">
    <property type="entry name" value="Tetratricopeptide repeat domain"/>
    <property type="match status" value="2"/>
</dbReference>
<dbReference type="InterPro" id="IPR011009">
    <property type="entry name" value="Kinase-like_dom_sf"/>
</dbReference>
<dbReference type="PANTHER" id="PTHR43289:SF6">
    <property type="entry name" value="SERINE_THREONINE-PROTEIN KINASE NEKL-3"/>
    <property type="match status" value="1"/>
</dbReference>
<keyword evidence="2" id="KW-0677">Repeat</keyword>
<dbReference type="InterPro" id="IPR008271">
    <property type="entry name" value="Ser/Thr_kinase_AS"/>
</dbReference>